<dbReference type="Gene3D" id="2.60.40.10">
    <property type="entry name" value="Immunoglobulins"/>
    <property type="match status" value="1"/>
</dbReference>
<accession>A0A4Y2PT91</accession>
<dbReference type="OrthoDB" id="6428094at2759"/>
<name>A0A4Y2PT91_ARAVE</name>
<sequence>MSFDEDKHRRYTTTSSITLYPRVDDNGAIYSCEARHPSLERYLRCSVAINVLQPYFLQLTGVSLPEYQKMAPNVVAQIWQRCWSFTVDIVLQETPQAKVATGDFWRRRRPCCWKMTADHPCICEMLS</sequence>
<gene>
    <name evidence="2" type="ORF">AVEN_211423_1</name>
    <name evidence="1" type="ORF">AVEN_36332_1</name>
</gene>
<keyword evidence="3" id="KW-1185">Reference proteome</keyword>
<dbReference type="InterPro" id="IPR013783">
    <property type="entry name" value="Ig-like_fold"/>
</dbReference>
<protein>
    <recommendedName>
        <fullName evidence="4">Ig-like domain-containing protein</fullName>
    </recommendedName>
</protein>
<dbReference type="AlphaFoldDB" id="A0A4Y2PT91"/>
<evidence type="ECO:0000313" key="1">
    <source>
        <dbReference type="EMBL" id="GBN54342.1"/>
    </source>
</evidence>
<dbReference type="Proteomes" id="UP000499080">
    <property type="component" value="Unassembled WGS sequence"/>
</dbReference>
<evidence type="ECO:0008006" key="4">
    <source>
        <dbReference type="Google" id="ProtNLM"/>
    </source>
</evidence>
<organism evidence="1 3">
    <name type="scientific">Araneus ventricosus</name>
    <name type="common">Orbweaver spider</name>
    <name type="synonym">Epeira ventricosa</name>
    <dbReference type="NCBI Taxonomy" id="182803"/>
    <lineage>
        <taxon>Eukaryota</taxon>
        <taxon>Metazoa</taxon>
        <taxon>Ecdysozoa</taxon>
        <taxon>Arthropoda</taxon>
        <taxon>Chelicerata</taxon>
        <taxon>Arachnida</taxon>
        <taxon>Araneae</taxon>
        <taxon>Araneomorphae</taxon>
        <taxon>Entelegynae</taxon>
        <taxon>Araneoidea</taxon>
        <taxon>Araneidae</taxon>
        <taxon>Araneus</taxon>
    </lineage>
</organism>
<dbReference type="InterPro" id="IPR036179">
    <property type="entry name" value="Ig-like_dom_sf"/>
</dbReference>
<reference evidence="1 3" key="1">
    <citation type="journal article" date="2019" name="Sci. Rep.">
        <title>Orb-weaving spider Araneus ventricosus genome elucidates the spidroin gene catalogue.</title>
        <authorList>
            <person name="Kono N."/>
            <person name="Nakamura H."/>
            <person name="Ohtoshi R."/>
            <person name="Moran D.A.P."/>
            <person name="Shinohara A."/>
            <person name="Yoshida Y."/>
            <person name="Fujiwara M."/>
            <person name="Mori M."/>
            <person name="Tomita M."/>
            <person name="Arakawa K."/>
        </authorList>
    </citation>
    <scope>NUCLEOTIDE SEQUENCE [LARGE SCALE GENOMIC DNA]</scope>
</reference>
<dbReference type="EMBL" id="BGPR01012067">
    <property type="protein sequence ID" value="GBN54342.1"/>
    <property type="molecule type" value="Genomic_DNA"/>
</dbReference>
<dbReference type="SUPFAM" id="SSF48726">
    <property type="entry name" value="Immunoglobulin"/>
    <property type="match status" value="1"/>
</dbReference>
<evidence type="ECO:0000313" key="2">
    <source>
        <dbReference type="EMBL" id="GBN54351.1"/>
    </source>
</evidence>
<evidence type="ECO:0000313" key="3">
    <source>
        <dbReference type="Proteomes" id="UP000499080"/>
    </source>
</evidence>
<proteinExistence type="predicted"/>
<comment type="caution">
    <text evidence="1">The sequence shown here is derived from an EMBL/GenBank/DDBJ whole genome shotgun (WGS) entry which is preliminary data.</text>
</comment>
<dbReference type="EMBL" id="BGPR01012068">
    <property type="protein sequence ID" value="GBN54351.1"/>
    <property type="molecule type" value="Genomic_DNA"/>
</dbReference>